<proteinExistence type="predicted"/>
<protein>
    <submittedName>
        <fullName evidence="1">Uncharacterized protein</fullName>
    </submittedName>
</protein>
<evidence type="ECO:0000313" key="2">
    <source>
        <dbReference type="Proteomes" id="UP000237105"/>
    </source>
</evidence>
<sequence length="54" mass="5979">KNKPNVPKSSAPVTSIISDQEVDKPKLLQAIFITFTKPINYSSNLNLQNLIVNP</sequence>
<comment type="caution">
    <text evidence="1">The sequence shown here is derived from an EMBL/GenBank/DDBJ whole genome shotgun (WGS) entry which is preliminary data.</text>
</comment>
<gene>
    <name evidence="1" type="ORF">PanWU01x14_088870</name>
</gene>
<feature type="non-terminal residue" evidence="1">
    <location>
        <position position="1"/>
    </location>
</feature>
<reference evidence="2" key="1">
    <citation type="submission" date="2016-06" db="EMBL/GenBank/DDBJ databases">
        <title>Parallel loss of symbiosis genes in relatives of nitrogen-fixing non-legume Parasponia.</title>
        <authorList>
            <person name="Van Velzen R."/>
            <person name="Holmer R."/>
            <person name="Bu F."/>
            <person name="Rutten L."/>
            <person name="Van Zeijl A."/>
            <person name="Liu W."/>
            <person name="Santuari L."/>
            <person name="Cao Q."/>
            <person name="Sharma T."/>
            <person name="Shen D."/>
            <person name="Roswanjaya Y."/>
            <person name="Wardhani T."/>
            <person name="Kalhor M.S."/>
            <person name="Jansen J."/>
            <person name="Van den Hoogen J."/>
            <person name="Gungor B."/>
            <person name="Hartog M."/>
            <person name="Hontelez J."/>
            <person name="Verver J."/>
            <person name="Yang W.-C."/>
            <person name="Schijlen E."/>
            <person name="Repin R."/>
            <person name="Schilthuizen M."/>
            <person name="Schranz E."/>
            <person name="Heidstra R."/>
            <person name="Miyata K."/>
            <person name="Fedorova E."/>
            <person name="Kohlen W."/>
            <person name="Bisseling T."/>
            <person name="Smit S."/>
            <person name="Geurts R."/>
        </authorList>
    </citation>
    <scope>NUCLEOTIDE SEQUENCE [LARGE SCALE GENOMIC DNA]</scope>
    <source>
        <strain evidence="2">cv. WU1-14</strain>
    </source>
</reference>
<dbReference type="Proteomes" id="UP000237105">
    <property type="component" value="Unassembled WGS sequence"/>
</dbReference>
<dbReference type="AlphaFoldDB" id="A0A2P5D862"/>
<evidence type="ECO:0000313" key="1">
    <source>
        <dbReference type="EMBL" id="PON69446.1"/>
    </source>
</evidence>
<accession>A0A2P5D862</accession>
<dbReference type="EMBL" id="JXTB01000056">
    <property type="protein sequence ID" value="PON69446.1"/>
    <property type="molecule type" value="Genomic_DNA"/>
</dbReference>
<name>A0A2P5D862_PARAD</name>
<keyword evidence="2" id="KW-1185">Reference proteome</keyword>
<organism evidence="1 2">
    <name type="scientific">Parasponia andersonii</name>
    <name type="common">Sponia andersonii</name>
    <dbReference type="NCBI Taxonomy" id="3476"/>
    <lineage>
        <taxon>Eukaryota</taxon>
        <taxon>Viridiplantae</taxon>
        <taxon>Streptophyta</taxon>
        <taxon>Embryophyta</taxon>
        <taxon>Tracheophyta</taxon>
        <taxon>Spermatophyta</taxon>
        <taxon>Magnoliopsida</taxon>
        <taxon>eudicotyledons</taxon>
        <taxon>Gunneridae</taxon>
        <taxon>Pentapetalae</taxon>
        <taxon>rosids</taxon>
        <taxon>fabids</taxon>
        <taxon>Rosales</taxon>
        <taxon>Cannabaceae</taxon>
        <taxon>Parasponia</taxon>
    </lineage>
</organism>
<dbReference type="OrthoDB" id="10352001at2759"/>